<proteinExistence type="predicted"/>
<dbReference type="Proteomes" id="UP000265427">
    <property type="component" value="Unassembled WGS sequence"/>
</dbReference>
<dbReference type="EMBL" id="QUSZ01007496">
    <property type="protein sequence ID" value="RHY02428.1"/>
    <property type="molecule type" value="Genomic_DNA"/>
</dbReference>
<feature type="region of interest" description="Disordered" evidence="1">
    <location>
        <begin position="134"/>
        <end position="168"/>
    </location>
</feature>
<accession>A0A397A967</accession>
<protein>
    <recommendedName>
        <fullName evidence="4">Myb/SANT-like domain-containing protein</fullName>
    </recommendedName>
</protein>
<sequence>MESEASSAVPPRSKKGKKAGVTDRAPKTLWTTEMVSTLLDKRCDDFAASFELHRSAAQLSIIWGKIALAINVQHGTSVPALAVKNKYSNLKREYSTIRLAEQATGNEVDVVSPPYWDDVVTTLGNKAGLGHIDYAFDGSGPKETEDDSDSGRSNADGDVSQTSKRQAVVDAEVARQRSKRPKKMDIGQSLVALGESLAQGMKGLQPIVSNEGQEQEKRKLLVAIDKLQLAVEQSTSIQTELLNYLRRND</sequence>
<comment type="caution">
    <text evidence="2">The sequence shown here is derived from an EMBL/GenBank/DDBJ whole genome shotgun (WGS) entry which is preliminary data.</text>
</comment>
<dbReference type="VEuPathDB" id="FungiDB:H257_01574"/>
<feature type="region of interest" description="Disordered" evidence="1">
    <location>
        <begin position="1"/>
        <end position="23"/>
    </location>
</feature>
<organism evidence="2 3">
    <name type="scientific">Aphanomyces astaci</name>
    <name type="common">Crayfish plague agent</name>
    <dbReference type="NCBI Taxonomy" id="112090"/>
    <lineage>
        <taxon>Eukaryota</taxon>
        <taxon>Sar</taxon>
        <taxon>Stramenopiles</taxon>
        <taxon>Oomycota</taxon>
        <taxon>Saprolegniomycetes</taxon>
        <taxon>Saprolegniales</taxon>
        <taxon>Verrucalvaceae</taxon>
        <taxon>Aphanomyces</taxon>
    </lineage>
</organism>
<evidence type="ECO:0000256" key="1">
    <source>
        <dbReference type="SAM" id="MobiDB-lite"/>
    </source>
</evidence>
<dbReference type="AlphaFoldDB" id="A0A397A967"/>
<evidence type="ECO:0008006" key="4">
    <source>
        <dbReference type="Google" id="ProtNLM"/>
    </source>
</evidence>
<evidence type="ECO:0000313" key="3">
    <source>
        <dbReference type="Proteomes" id="UP000265427"/>
    </source>
</evidence>
<gene>
    <name evidence="2" type="ORF">DYB36_008483</name>
</gene>
<name>A0A397A967_APHAT</name>
<reference evidence="2 3" key="1">
    <citation type="submission" date="2018-08" db="EMBL/GenBank/DDBJ databases">
        <title>Aphanomyces genome sequencing and annotation.</title>
        <authorList>
            <person name="Minardi D."/>
            <person name="Oidtmann B."/>
            <person name="Van Der Giezen M."/>
            <person name="Studholme D.J."/>
        </authorList>
    </citation>
    <scope>NUCLEOTIDE SEQUENCE [LARGE SCALE GENOMIC DNA]</scope>
    <source>
        <strain evidence="2 3">Kv</strain>
    </source>
</reference>
<evidence type="ECO:0000313" key="2">
    <source>
        <dbReference type="EMBL" id="RHY02428.1"/>
    </source>
</evidence>